<evidence type="ECO:0000313" key="2">
    <source>
        <dbReference type="Proteomes" id="UP000765509"/>
    </source>
</evidence>
<evidence type="ECO:0000313" key="1">
    <source>
        <dbReference type="EMBL" id="MBW0479282.1"/>
    </source>
</evidence>
<dbReference type="Proteomes" id="UP000765509">
    <property type="component" value="Unassembled WGS sequence"/>
</dbReference>
<reference evidence="1" key="1">
    <citation type="submission" date="2021-03" db="EMBL/GenBank/DDBJ databases">
        <title>Draft genome sequence of rust myrtle Austropuccinia psidii MF-1, a brazilian biotype.</title>
        <authorList>
            <person name="Quecine M.C."/>
            <person name="Pachon D.M.R."/>
            <person name="Bonatelli M.L."/>
            <person name="Correr F.H."/>
            <person name="Franceschini L.M."/>
            <person name="Leite T.F."/>
            <person name="Margarido G.R.A."/>
            <person name="Almeida C.A."/>
            <person name="Ferrarezi J.A."/>
            <person name="Labate C.A."/>
        </authorList>
    </citation>
    <scope>NUCLEOTIDE SEQUENCE</scope>
    <source>
        <strain evidence="1">MF-1</strain>
    </source>
</reference>
<keyword evidence="2" id="KW-1185">Reference proteome</keyword>
<organism evidence="1 2">
    <name type="scientific">Austropuccinia psidii MF-1</name>
    <dbReference type="NCBI Taxonomy" id="1389203"/>
    <lineage>
        <taxon>Eukaryota</taxon>
        <taxon>Fungi</taxon>
        <taxon>Dikarya</taxon>
        <taxon>Basidiomycota</taxon>
        <taxon>Pucciniomycotina</taxon>
        <taxon>Pucciniomycetes</taxon>
        <taxon>Pucciniales</taxon>
        <taxon>Sphaerophragmiaceae</taxon>
        <taxon>Austropuccinia</taxon>
    </lineage>
</organism>
<gene>
    <name evidence="1" type="ORF">O181_018997</name>
</gene>
<dbReference type="AlphaFoldDB" id="A0A9Q3CAN0"/>
<dbReference type="EMBL" id="AVOT02005518">
    <property type="protein sequence ID" value="MBW0479282.1"/>
    <property type="molecule type" value="Genomic_DNA"/>
</dbReference>
<proteinExistence type="predicted"/>
<dbReference type="OrthoDB" id="1722863at2759"/>
<comment type="caution">
    <text evidence="1">The sequence shown here is derived from an EMBL/GenBank/DDBJ whole genome shotgun (WGS) entry which is preliminary data.</text>
</comment>
<sequence length="102" mass="11491">MTESNIEISSIPILDGSNYGEWSARIVILLRSKDLLHVCENIAAPDLSTTALDKWNKTNFDAISIITSQVSNRVFIEAVKQNSTNAHVLWTKLQEKYGQEKQ</sequence>
<name>A0A9Q3CAN0_9BASI</name>
<protein>
    <recommendedName>
        <fullName evidence="3">DUF4219 domain-containing protein</fullName>
    </recommendedName>
</protein>
<evidence type="ECO:0008006" key="3">
    <source>
        <dbReference type="Google" id="ProtNLM"/>
    </source>
</evidence>
<accession>A0A9Q3CAN0</accession>